<feature type="domain" description="NADH:quinone oxidoreductase/Mrp antiporter transmembrane" evidence="19">
    <location>
        <begin position="24"/>
        <end position="283"/>
    </location>
</feature>
<keyword evidence="8 18" id="KW-0812">Transmembrane</keyword>
<protein>
    <recommendedName>
        <fullName evidence="5 18">NADH-ubiquinone oxidoreductase chain 2</fullName>
        <ecNumber evidence="4 18">7.1.1.2</ecNumber>
    </recommendedName>
</protein>
<dbReference type="PANTHER" id="PTHR46552:SF1">
    <property type="entry name" value="NADH-UBIQUINONE OXIDOREDUCTASE CHAIN 2"/>
    <property type="match status" value="1"/>
</dbReference>
<keyword evidence="9 18" id="KW-0999">Mitochondrion inner membrane</keyword>
<evidence type="ECO:0000256" key="5">
    <source>
        <dbReference type="ARBA" id="ARBA00021008"/>
    </source>
</evidence>
<dbReference type="EMBL" id="KJ170899">
    <property type="protein sequence ID" value="AHN95686.1"/>
    <property type="molecule type" value="Genomic_DNA"/>
</dbReference>
<evidence type="ECO:0000256" key="17">
    <source>
        <dbReference type="ARBA" id="ARBA00049551"/>
    </source>
</evidence>
<evidence type="ECO:0000256" key="12">
    <source>
        <dbReference type="ARBA" id="ARBA00022989"/>
    </source>
</evidence>
<dbReference type="InterPro" id="IPR003917">
    <property type="entry name" value="NADH_UbQ_OxRdtase_chain2"/>
</dbReference>
<gene>
    <name evidence="20" type="primary">ND2</name>
</gene>
<comment type="subcellular location">
    <subcellularLocation>
        <location evidence="2 18">Mitochondrion inner membrane</location>
        <topology evidence="2 18">Multi-pass membrane protein</topology>
    </subcellularLocation>
</comment>
<evidence type="ECO:0000256" key="11">
    <source>
        <dbReference type="ARBA" id="ARBA00022982"/>
    </source>
</evidence>
<dbReference type="GO" id="GO:0008137">
    <property type="term" value="F:NADH dehydrogenase (ubiquinone) activity"/>
    <property type="evidence" value="ECO:0007669"/>
    <property type="project" value="UniProtKB-EC"/>
</dbReference>
<evidence type="ECO:0000256" key="7">
    <source>
        <dbReference type="ARBA" id="ARBA00022660"/>
    </source>
</evidence>
<dbReference type="AlphaFoldDB" id="A0A0F6MY69"/>
<dbReference type="Pfam" id="PF00361">
    <property type="entry name" value="Proton_antipo_M"/>
    <property type="match status" value="1"/>
</dbReference>
<comment type="function">
    <text evidence="18">Core subunit of the mitochondrial membrane respiratory chain NADH dehydrogenase (Complex I) which catalyzes electron transfer from NADH through the respiratory chain, using ubiquinone as an electron acceptor. Essential for the catalytic activity and assembly of complex I.</text>
</comment>
<evidence type="ECO:0000256" key="8">
    <source>
        <dbReference type="ARBA" id="ARBA00022692"/>
    </source>
</evidence>
<keyword evidence="6" id="KW-0813">Transport</keyword>
<keyword evidence="12 18" id="KW-1133">Transmembrane helix</keyword>
<evidence type="ECO:0000256" key="14">
    <source>
        <dbReference type="ARBA" id="ARBA00023075"/>
    </source>
</evidence>
<sequence length="335" mass="39755">MNKTSSKTLFLSMTIMSTLMVLSSSNWITIWMGMEINIMSFIPLMYKSKNSLLSQSSMMYFLTQSMASMIFIIMILVNMYGWNNLYKNTDMNMIIMLSMMMKLGMPPFHMWFPEMMNKMNWDMCMMLMTWQKIAPMYCVSLSIQNNMINMSFIALSTLSGAILGLNHTSIRKIMSYSSMNHMGWIMSCILMYKKLWMMYMILYSVMMIMFSLCMKKYNIMYINQLNIKYIPVMDKINMLIMMLSIGGIPPFLGFLPKWIAMEYMIMSNEIMLLLMMTMSSLITLSYYLRMISYLSMFMSHSQKWNFLSLNNKKNNMYMFYINMILPMIMLLMNFM</sequence>
<keyword evidence="13 18" id="KW-0520">NAD</keyword>
<evidence type="ECO:0000256" key="9">
    <source>
        <dbReference type="ARBA" id="ARBA00022792"/>
    </source>
</evidence>
<evidence type="ECO:0000256" key="16">
    <source>
        <dbReference type="ARBA" id="ARBA00023136"/>
    </source>
</evidence>
<keyword evidence="14 18" id="KW-0830">Ubiquinone</keyword>
<dbReference type="PRINTS" id="PR01436">
    <property type="entry name" value="NADHDHGNASE2"/>
</dbReference>
<keyword evidence="16 18" id="KW-0472">Membrane</keyword>
<comment type="function">
    <text evidence="1">Core subunit of the mitochondrial membrane respiratory chain NADH dehydrogenase (Complex I) that is believed to belong to the minimal assembly required for catalysis. Complex I functions in the transfer of electrons from NADH to the respiratory chain. The immediate electron acceptor for the enzyme is believed to be ubiquinone.</text>
</comment>
<keyword evidence="11 18" id="KW-0249">Electron transport</keyword>
<dbReference type="EC" id="7.1.1.2" evidence="4 18"/>
<name>A0A0F6MY69_9HEMI</name>
<reference evidence="20" key="1">
    <citation type="journal article" date="2014" name="PLoS ONE">
        <title>Comparative mitogenomics of plant bugs (Hemiptera: Miridae): identifying the AGG codon reassignments between serine and lysine.</title>
        <authorList>
            <person name="Wang Y."/>
            <person name="Li H."/>
            <person name="Wang P."/>
            <person name="Song F."/>
            <person name="Cai W."/>
        </authorList>
    </citation>
    <scope>NUCLEOTIDE SEQUENCE</scope>
</reference>
<evidence type="ECO:0000256" key="13">
    <source>
        <dbReference type="ARBA" id="ARBA00023027"/>
    </source>
</evidence>
<evidence type="ECO:0000256" key="15">
    <source>
        <dbReference type="ARBA" id="ARBA00023128"/>
    </source>
</evidence>
<organism evidence="20">
    <name type="scientific">Trigonotylus caelestialium</name>
    <dbReference type="NCBI Taxonomy" id="881767"/>
    <lineage>
        <taxon>Eukaryota</taxon>
        <taxon>Metazoa</taxon>
        <taxon>Ecdysozoa</taxon>
        <taxon>Arthropoda</taxon>
        <taxon>Hexapoda</taxon>
        <taxon>Insecta</taxon>
        <taxon>Pterygota</taxon>
        <taxon>Neoptera</taxon>
        <taxon>Paraneoptera</taxon>
        <taxon>Hemiptera</taxon>
        <taxon>Heteroptera</taxon>
        <taxon>Panheteroptera</taxon>
        <taxon>Cimicomorpha</taxon>
        <taxon>Miridae</taxon>
        <taxon>Stenodemini</taxon>
        <taxon>Trigonotylus</taxon>
    </lineage>
</organism>
<dbReference type="GO" id="GO:0005743">
    <property type="term" value="C:mitochondrial inner membrane"/>
    <property type="evidence" value="ECO:0007669"/>
    <property type="project" value="UniProtKB-SubCell"/>
</dbReference>
<keyword evidence="10 18" id="KW-1278">Translocase</keyword>
<dbReference type="PANTHER" id="PTHR46552">
    <property type="entry name" value="NADH-UBIQUINONE OXIDOREDUCTASE CHAIN 2"/>
    <property type="match status" value="1"/>
</dbReference>
<evidence type="ECO:0000256" key="18">
    <source>
        <dbReference type="RuleBase" id="RU003403"/>
    </source>
</evidence>
<dbReference type="GO" id="GO:0006120">
    <property type="term" value="P:mitochondrial electron transport, NADH to ubiquinone"/>
    <property type="evidence" value="ECO:0007669"/>
    <property type="project" value="InterPro"/>
</dbReference>
<dbReference type="InterPro" id="IPR050175">
    <property type="entry name" value="Complex_I_Subunit_2"/>
</dbReference>
<evidence type="ECO:0000256" key="10">
    <source>
        <dbReference type="ARBA" id="ARBA00022967"/>
    </source>
</evidence>
<evidence type="ECO:0000313" key="20">
    <source>
        <dbReference type="EMBL" id="AHN95686.1"/>
    </source>
</evidence>
<comment type="catalytic activity">
    <reaction evidence="17 18">
        <text>a ubiquinone + NADH + 5 H(+)(in) = a ubiquinol + NAD(+) + 4 H(+)(out)</text>
        <dbReference type="Rhea" id="RHEA:29091"/>
        <dbReference type="Rhea" id="RHEA-COMP:9565"/>
        <dbReference type="Rhea" id="RHEA-COMP:9566"/>
        <dbReference type="ChEBI" id="CHEBI:15378"/>
        <dbReference type="ChEBI" id="CHEBI:16389"/>
        <dbReference type="ChEBI" id="CHEBI:17976"/>
        <dbReference type="ChEBI" id="CHEBI:57540"/>
        <dbReference type="ChEBI" id="CHEBI:57945"/>
        <dbReference type="EC" id="7.1.1.2"/>
    </reaction>
</comment>
<feature type="transmembrane region" description="Helical" evidence="18">
    <location>
        <begin position="270"/>
        <end position="288"/>
    </location>
</feature>
<accession>A0A0F6MY69</accession>
<feature type="transmembrane region" description="Helical" evidence="18">
    <location>
        <begin position="317"/>
        <end position="334"/>
    </location>
</feature>
<evidence type="ECO:0000256" key="4">
    <source>
        <dbReference type="ARBA" id="ARBA00012944"/>
    </source>
</evidence>
<geneLocation type="mitochondrion" evidence="20"/>
<dbReference type="InterPro" id="IPR001750">
    <property type="entry name" value="ND/Mrp_TM"/>
</dbReference>
<keyword evidence="7 18" id="KW-0679">Respiratory chain</keyword>
<evidence type="ECO:0000259" key="19">
    <source>
        <dbReference type="Pfam" id="PF00361"/>
    </source>
</evidence>
<evidence type="ECO:0000256" key="3">
    <source>
        <dbReference type="ARBA" id="ARBA00007012"/>
    </source>
</evidence>
<proteinExistence type="inferred from homology"/>
<keyword evidence="15 18" id="KW-0496">Mitochondrion</keyword>
<evidence type="ECO:0000256" key="2">
    <source>
        <dbReference type="ARBA" id="ARBA00004448"/>
    </source>
</evidence>
<feature type="transmembrane region" description="Helical" evidence="18">
    <location>
        <begin position="236"/>
        <end position="258"/>
    </location>
</feature>
<evidence type="ECO:0000256" key="6">
    <source>
        <dbReference type="ARBA" id="ARBA00022448"/>
    </source>
</evidence>
<comment type="similarity">
    <text evidence="3 18">Belongs to the complex I subunit 2 family.</text>
</comment>
<evidence type="ECO:0000256" key="1">
    <source>
        <dbReference type="ARBA" id="ARBA00003257"/>
    </source>
</evidence>
<feature type="transmembrane region" description="Helical" evidence="18">
    <location>
        <begin position="195"/>
        <end position="215"/>
    </location>
</feature>